<dbReference type="Pfam" id="PF13161">
    <property type="entry name" value="DUF3996"/>
    <property type="match status" value="1"/>
</dbReference>
<protein>
    <submittedName>
        <fullName evidence="2">DUF3078 domain-containing protein</fullName>
    </submittedName>
</protein>
<dbReference type="Proteomes" id="UP000275348">
    <property type="component" value="Unassembled WGS sequence"/>
</dbReference>
<sequence>MRFLISILFIFISVFTSAQFLDTNGNLIIDGRKFLKSKVDTTGRKSGWEIYGTNTLTVNQNTFSNWIAGGENSVSFIAKVDYELNYRKKRNLWDNRIIMEYGFLDNKTNGTRKTTDNINITSSYGYLWKKSWYLTSSVNLRSQFAPGYDFGTTPKTKKSNLFAPAYLTVGVGANYNPTADLSLSIHPITSRTTMVLDKDLQKKGNYGLREDGDALYFEIGAYIGARYKFKVFENVTYDNNIGLFSNYSHKPLNIDLVYSGVLNMKINNFMSTQLTLNLAYDEDQIKKTQFKQTLGIGLTYKFDSTKKNEKKKNNRKDIIQPFSVFEKSPLQIIYKPIDMKHFQKVFEKDEVDETSIYLKSETILDEL</sequence>
<gene>
    <name evidence="2" type="ORF">EAH69_02055</name>
</gene>
<dbReference type="InterPro" id="IPR021428">
    <property type="entry name" value="DUF3078"/>
</dbReference>
<reference evidence="2 3" key="1">
    <citation type="submission" date="2018-10" db="EMBL/GenBank/DDBJ databases">
        <authorList>
            <person name="Chen X."/>
        </authorList>
    </citation>
    <scope>NUCLEOTIDE SEQUENCE [LARGE SCALE GENOMIC DNA]</scope>
    <source>
        <strain evidence="2 3">YIM 102668</strain>
    </source>
</reference>
<accession>A0A3L9MGX8</accession>
<proteinExistence type="predicted"/>
<comment type="caution">
    <text evidence="2">The sequence shown here is derived from an EMBL/GenBank/DDBJ whole genome shotgun (WGS) entry which is preliminary data.</text>
</comment>
<dbReference type="Pfam" id="PF11276">
    <property type="entry name" value="DUF3078"/>
    <property type="match status" value="1"/>
</dbReference>
<feature type="chain" id="PRO_5018038671" evidence="1">
    <location>
        <begin position="19"/>
        <end position="367"/>
    </location>
</feature>
<feature type="signal peptide" evidence="1">
    <location>
        <begin position="1"/>
        <end position="18"/>
    </location>
</feature>
<keyword evidence="3" id="KW-1185">Reference proteome</keyword>
<dbReference type="InterPro" id="IPR016489">
    <property type="entry name" value="BAPKO_0422-like"/>
</dbReference>
<name>A0A3L9MGX8_9FLAO</name>
<evidence type="ECO:0000313" key="2">
    <source>
        <dbReference type="EMBL" id="RLZ12320.1"/>
    </source>
</evidence>
<evidence type="ECO:0000256" key="1">
    <source>
        <dbReference type="SAM" id="SignalP"/>
    </source>
</evidence>
<dbReference type="AlphaFoldDB" id="A0A3L9MGX8"/>
<evidence type="ECO:0000313" key="3">
    <source>
        <dbReference type="Proteomes" id="UP000275348"/>
    </source>
</evidence>
<dbReference type="OrthoDB" id="1495718at2"/>
<organism evidence="2 3">
    <name type="scientific">Faecalibacter macacae</name>
    <dbReference type="NCBI Taxonomy" id="1859289"/>
    <lineage>
        <taxon>Bacteria</taxon>
        <taxon>Pseudomonadati</taxon>
        <taxon>Bacteroidota</taxon>
        <taxon>Flavobacteriia</taxon>
        <taxon>Flavobacteriales</taxon>
        <taxon>Weeksellaceae</taxon>
        <taxon>Faecalibacter</taxon>
    </lineage>
</organism>
<dbReference type="RefSeq" id="WP_121933532.1">
    <property type="nucleotide sequence ID" value="NZ_RDOJ01000002.1"/>
</dbReference>
<keyword evidence="1" id="KW-0732">Signal</keyword>
<dbReference type="EMBL" id="RDOJ01000002">
    <property type="protein sequence ID" value="RLZ12320.1"/>
    <property type="molecule type" value="Genomic_DNA"/>
</dbReference>